<evidence type="ECO:0000259" key="3">
    <source>
        <dbReference type="Pfam" id="PF01370"/>
    </source>
</evidence>
<dbReference type="EMBL" id="BMZO01000006">
    <property type="protein sequence ID" value="GHC72378.1"/>
    <property type="molecule type" value="Genomic_DNA"/>
</dbReference>
<dbReference type="InterPro" id="IPR017853">
    <property type="entry name" value="GH"/>
</dbReference>
<reference evidence="4" key="1">
    <citation type="journal article" date="2014" name="Int. J. Syst. Evol. Microbiol.">
        <title>Complete genome sequence of Corynebacterium casei LMG S-19264T (=DSM 44701T), isolated from a smear-ripened cheese.</title>
        <authorList>
            <consortium name="US DOE Joint Genome Institute (JGI-PGF)"/>
            <person name="Walter F."/>
            <person name="Albersmeier A."/>
            <person name="Kalinowski J."/>
            <person name="Ruckert C."/>
        </authorList>
    </citation>
    <scope>NUCLEOTIDE SEQUENCE</scope>
    <source>
        <strain evidence="4">KCTC 42097</strain>
    </source>
</reference>
<comment type="similarity">
    <text evidence="2">Belongs to the NAD(P)-dependent epimerase/dehydratase family.</text>
</comment>
<sequence>MTIVPKTPCRRDFGFVEWFRPGEYERTEELLPGLLKSGANYLRTHVSWAEYHAEGGQEWFDWIIPRIGAEIDLLPCLHYTPPSLSRNGKTSGAPYVLKDYADFVDHILTRYGQYFRHVELWNEPNNLLDWDWRADPDYQLFCEMVGGAAYWAKERGFKPVLGGPCPFDPLWLDLMGERGVLGVVDAVGFHGFPGTWDSEQASWSGWDMHLGEMRRVIDRFNPEAQIWITETGYSTWRNDEVEQVRRFINALNVKADRVYWYSWRDVPPDVAVQEGLWFDPRHYHLGATTHDGQPKLLARLLMEGGIERLEQVTRLAAPAISSGAKPVIITGGAGFIGSNLADSLLSDGKDVIILDNLGRTGVDQNLSWLIERHGTKISPALADVRDLRGIEDYFTDAKAVFHLAAQTAVTTSLINPIDDFEANARGTLNVLEAVRKAGGEAPIVFASTNKVYGALDDLTMEEMADCYAPVDERIRQHGIDETRPLDFCTPYGCSKGVADQYVLDYAKSFGLRAAVLRMSCIYGPRQFGTEDQGWVAHFLIRALAGEPISIYGNGKQVRDILHVNDAVKAYRAVLDNMDSVSGHAFNLGGGPENAVSLNAVLQCIESLSINRVRTSHDAWRAGDQFYFVANTSKLRNALDWQPTIGWQNGIRDLACWLAENRAACRAGMKTREKVFA</sequence>
<reference evidence="4" key="2">
    <citation type="submission" date="2020-09" db="EMBL/GenBank/DDBJ databases">
        <authorList>
            <person name="Sun Q."/>
            <person name="Kim S."/>
        </authorList>
    </citation>
    <scope>NUCLEOTIDE SEQUENCE</scope>
    <source>
        <strain evidence="4">KCTC 42097</strain>
    </source>
</reference>
<dbReference type="Gene3D" id="3.20.20.80">
    <property type="entry name" value="Glycosidases"/>
    <property type="match status" value="1"/>
</dbReference>
<dbReference type="InterPro" id="IPR001509">
    <property type="entry name" value="Epimerase_deHydtase"/>
</dbReference>
<evidence type="ECO:0000256" key="2">
    <source>
        <dbReference type="ARBA" id="ARBA00007637"/>
    </source>
</evidence>
<dbReference type="AlphaFoldDB" id="A0A8J3DNY1"/>
<keyword evidence="5" id="KW-1185">Reference proteome</keyword>
<dbReference type="SUPFAM" id="SSF51735">
    <property type="entry name" value="NAD(P)-binding Rossmann-fold domains"/>
    <property type="match status" value="1"/>
</dbReference>
<dbReference type="Pfam" id="PF01370">
    <property type="entry name" value="Epimerase"/>
    <property type="match status" value="1"/>
</dbReference>
<dbReference type="InterPro" id="IPR036291">
    <property type="entry name" value="NAD(P)-bd_dom_sf"/>
</dbReference>
<dbReference type="RefSeq" id="WP_189489868.1">
    <property type="nucleotide sequence ID" value="NZ_BMZO01000006.1"/>
</dbReference>
<evidence type="ECO:0000256" key="1">
    <source>
        <dbReference type="ARBA" id="ARBA00005125"/>
    </source>
</evidence>
<comment type="pathway">
    <text evidence="1">Bacterial outer membrane biogenesis; LPS O-antigen biosynthesis.</text>
</comment>
<gene>
    <name evidence="4" type="ORF">GCM10010136_20050</name>
</gene>
<dbReference type="PANTHER" id="PTHR43000">
    <property type="entry name" value="DTDP-D-GLUCOSE 4,6-DEHYDRATASE-RELATED"/>
    <property type="match status" value="1"/>
</dbReference>
<dbReference type="Gene3D" id="3.40.50.720">
    <property type="entry name" value="NAD(P)-binding Rossmann-like Domain"/>
    <property type="match status" value="1"/>
</dbReference>
<evidence type="ECO:0000313" key="5">
    <source>
        <dbReference type="Proteomes" id="UP000641137"/>
    </source>
</evidence>
<dbReference type="SUPFAM" id="SSF51445">
    <property type="entry name" value="(Trans)glycosidases"/>
    <property type="match status" value="1"/>
</dbReference>
<proteinExistence type="inferred from homology"/>
<comment type="caution">
    <text evidence="4">The sequence shown here is derived from an EMBL/GenBank/DDBJ whole genome shotgun (WGS) entry which is preliminary data.</text>
</comment>
<dbReference type="Proteomes" id="UP000641137">
    <property type="component" value="Unassembled WGS sequence"/>
</dbReference>
<organism evidence="4 5">
    <name type="scientific">Limoniibacter endophyticus</name>
    <dbReference type="NCBI Taxonomy" id="1565040"/>
    <lineage>
        <taxon>Bacteria</taxon>
        <taxon>Pseudomonadati</taxon>
        <taxon>Pseudomonadota</taxon>
        <taxon>Alphaproteobacteria</taxon>
        <taxon>Hyphomicrobiales</taxon>
        <taxon>Bartonellaceae</taxon>
        <taxon>Limoniibacter</taxon>
    </lineage>
</organism>
<feature type="domain" description="NAD-dependent epimerase/dehydratase" evidence="3">
    <location>
        <begin position="327"/>
        <end position="588"/>
    </location>
</feature>
<evidence type="ECO:0000313" key="4">
    <source>
        <dbReference type="EMBL" id="GHC72378.1"/>
    </source>
</evidence>
<protein>
    <submittedName>
        <fullName evidence="4">NAD-dependent dehydratase</fullName>
    </submittedName>
</protein>
<accession>A0A8J3DNY1</accession>
<name>A0A8J3DNY1_9HYPH</name>